<gene>
    <name evidence="2" type="ORF">O181_010673</name>
</gene>
<dbReference type="Proteomes" id="UP000765509">
    <property type="component" value="Unassembled WGS sequence"/>
</dbReference>
<evidence type="ECO:0000256" key="1">
    <source>
        <dbReference type="SAM" id="MobiDB-lite"/>
    </source>
</evidence>
<evidence type="ECO:0000313" key="3">
    <source>
        <dbReference type="Proteomes" id="UP000765509"/>
    </source>
</evidence>
<organism evidence="2 3">
    <name type="scientific">Austropuccinia psidii MF-1</name>
    <dbReference type="NCBI Taxonomy" id="1389203"/>
    <lineage>
        <taxon>Eukaryota</taxon>
        <taxon>Fungi</taxon>
        <taxon>Dikarya</taxon>
        <taxon>Basidiomycota</taxon>
        <taxon>Pucciniomycotina</taxon>
        <taxon>Pucciniomycetes</taxon>
        <taxon>Pucciniales</taxon>
        <taxon>Sphaerophragmiaceae</taxon>
        <taxon>Austropuccinia</taxon>
    </lineage>
</organism>
<sequence>MASGNHQRPPDSPQLKGKTVHYSMHPALQDPGVLHIWYYIPLCTIFAQKSNGEILRTPFRDSKPRSQNQSPIWREDSSAHQLSNPWRLSEDHSTTPTTWPCRSWVGHSFRIIPRAVLRGYSSFNQLSRQQVLQNPLDNSIGPYR</sequence>
<evidence type="ECO:0000313" key="2">
    <source>
        <dbReference type="EMBL" id="MBW0470958.1"/>
    </source>
</evidence>
<dbReference type="AlphaFoldDB" id="A0A9Q3BTG2"/>
<protein>
    <submittedName>
        <fullName evidence="2">Uncharacterized protein</fullName>
    </submittedName>
</protein>
<dbReference type="EMBL" id="AVOT02002614">
    <property type="protein sequence ID" value="MBW0470958.1"/>
    <property type="molecule type" value="Genomic_DNA"/>
</dbReference>
<feature type="region of interest" description="Disordered" evidence="1">
    <location>
        <begin position="57"/>
        <end position="97"/>
    </location>
</feature>
<reference evidence="2" key="1">
    <citation type="submission" date="2021-03" db="EMBL/GenBank/DDBJ databases">
        <title>Draft genome sequence of rust myrtle Austropuccinia psidii MF-1, a brazilian biotype.</title>
        <authorList>
            <person name="Quecine M.C."/>
            <person name="Pachon D.M.R."/>
            <person name="Bonatelli M.L."/>
            <person name="Correr F.H."/>
            <person name="Franceschini L.M."/>
            <person name="Leite T.F."/>
            <person name="Margarido G.R.A."/>
            <person name="Almeida C.A."/>
            <person name="Ferrarezi J.A."/>
            <person name="Labate C.A."/>
        </authorList>
    </citation>
    <scope>NUCLEOTIDE SEQUENCE</scope>
    <source>
        <strain evidence="2">MF-1</strain>
    </source>
</reference>
<accession>A0A9Q3BTG2</accession>
<keyword evidence="3" id="KW-1185">Reference proteome</keyword>
<proteinExistence type="predicted"/>
<comment type="caution">
    <text evidence="2">The sequence shown here is derived from an EMBL/GenBank/DDBJ whole genome shotgun (WGS) entry which is preliminary data.</text>
</comment>
<name>A0A9Q3BTG2_9BASI</name>